<feature type="domain" description="LptD C-terminal" evidence="3">
    <location>
        <begin position="303"/>
        <end position="664"/>
    </location>
</feature>
<evidence type="ECO:0000259" key="4">
    <source>
        <dbReference type="Pfam" id="PF19838"/>
    </source>
</evidence>
<comment type="similarity">
    <text evidence="2">Belongs to the LptD family.</text>
</comment>
<dbReference type="GO" id="GO:0009279">
    <property type="term" value="C:cell outer membrane"/>
    <property type="evidence" value="ECO:0007669"/>
    <property type="project" value="UniProtKB-SubCell"/>
</dbReference>
<keyword evidence="1 2" id="KW-0998">Cell outer membrane</keyword>
<dbReference type="GO" id="GO:1990351">
    <property type="term" value="C:transporter complex"/>
    <property type="evidence" value="ECO:0007669"/>
    <property type="project" value="TreeGrafter"/>
</dbReference>
<evidence type="ECO:0000256" key="1">
    <source>
        <dbReference type="ARBA" id="ARBA00023237"/>
    </source>
</evidence>
<dbReference type="PANTHER" id="PTHR30189:SF1">
    <property type="entry name" value="LPS-ASSEMBLY PROTEIN LPTD"/>
    <property type="match status" value="1"/>
</dbReference>
<dbReference type="InterPro" id="IPR045659">
    <property type="entry name" value="LptD_2"/>
</dbReference>
<dbReference type="HAMAP" id="MF_01411">
    <property type="entry name" value="LPS_assembly_LptD"/>
    <property type="match status" value="1"/>
</dbReference>
<dbReference type="InterPro" id="IPR020889">
    <property type="entry name" value="LipoPS_assembly_LptD"/>
</dbReference>
<dbReference type="OrthoDB" id="9760225at2"/>
<evidence type="ECO:0000313" key="5">
    <source>
        <dbReference type="EMBL" id="ODJ87488.1"/>
    </source>
</evidence>
<proteinExistence type="inferred from homology"/>
<keyword evidence="6" id="KW-1185">Reference proteome</keyword>
<organism evidence="5 6">
    <name type="scientific">Candidatus Thiodiazotropha endolucinida</name>
    <dbReference type="NCBI Taxonomy" id="1655433"/>
    <lineage>
        <taxon>Bacteria</taxon>
        <taxon>Pseudomonadati</taxon>
        <taxon>Pseudomonadota</taxon>
        <taxon>Gammaproteobacteria</taxon>
        <taxon>Chromatiales</taxon>
        <taxon>Sedimenticolaceae</taxon>
        <taxon>Candidatus Thiodiazotropha</taxon>
    </lineage>
</organism>
<gene>
    <name evidence="2 5" type="primary">lptD</name>
    <name evidence="5" type="ORF">CODIS_21930</name>
</gene>
<evidence type="ECO:0000259" key="3">
    <source>
        <dbReference type="Pfam" id="PF04453"/>
    </source>
</evidence>
<comment type="function">
    <text evidence="2">Together with LptE, is involved in the assembly of lipopolysaccharide (LPS) at the surface of the outer membrane.</text>
</comment>
<dbReference type="RefSeq" id="WP_069124796.1">
    <property type="nucleotide sequence ID" value="NZ_MARB01000011.1"/>
</dbReference>
<feature type="domain" description="LPS-assembly protein LptD central" evidence="4">
    <location>
        <begin position="198"/>
        <end position="276"/>
    </location>
</feature>
<dbReference type="Proteomes" id="UP000094769">
    <property type="component" value="Unassembled WGS sequence"/>
</dbReference>
<dbReference type="InterPro" id="IPR050218">
    <property type="entry name" value="LptD"/>
</dbReference>
<keyword evidence="2" id="KW-0732">Signal</keyword>
<comment type="subcellular location">
    <subcellularLocation>
        <location evidence="2">Cell outer membrane</location>
    </subcellularLocation>
</comment>
<dbReference type="GO" id="GO:0015920">
    <property type="term" value="P:lipopolysaccharide transport"/>
    <property type="evidence" value="ECO:0007669"/>
    <property type="project" value="InterPro"/>
</dbReference>
<name>A0A7Z0VKY6_9GAMM</name>
<dbReference type="InterPro" id="IPR007543">
    <property type="entry name" value="LptD_C"/>
</dbReference>
<sequence>MSPRLRPLYLYLGLLIPLVTTAEEPMRIDRGLNWDYCERSPGVSDLSLPAPPLENQYLQLAADRMEFDQTTGSSRLAGSVQLWRPDGYAEADSISFDHENRVAELFGNLFIQQTGLRATAQQGYLELDDDRGWLSDSEFRLTENNARGSAALITLTSKDQSHYEKVVYSTCPPDRNDWSLVASELEIDMAEGWGSARHARLQLAGLPVLYIPYFTFPVDERRKTGLLIPSIGSSNRLGSELTLPYYFNIAPNYDATLTPRLMSKRGVMLGGEFRFLGERQRGEISGEILPDDKQSSPHHDDRRSALRFNHVSRPIPGLTTRIETNAVSDNEYLEDFGTGLAITSTRHLERVGEVRYNLGSWNLLGRLQKFQTVDDSLSESQHPYRRLPQLLARYRGSTNPLGMKIGFGGEYTHFKHDTLINGERLTLRPSLSLPLRRSWGHLTPRLSLNYATYRLDEDDNPTDDRPDYFVPAYSLDGGLVFERDTHWFGIPALQTLEPRLFALYAPFDDQSDIPDFDSADLNLSFTNLFKENRFSGKDRFGDARQISAGLTTRWFQSGNGMERLRASIGQIYYGKEREVQLTGATEDEPSSAMVAELSSRLGNHWRTTLTLRHNPHLEDDRIDRGRFTLRYSTPEQEHINFDYNFKRDTIEDLDFSFYWPFNHQFSLFGKWKHSYLYERNMNRILGLEYGGRCCWKLRALIQRYVANEDRDEEEETKFMLQLELRGLGTLGHTVDKTMQETIYGFHNER</sequence>
<accession>A0A7Z0VKY6</accession>
<comment type="caution">
    <text evidence="5">The sequence shown here is derived from an EMBL/GenBank/DDBJ whole genome shotgun (WGS) entry which is preliminary data.</text>
</comment>
<dbReference type="Pfam" id="PF04453">
    <property type="entry name" value="LptD"/>
    <property type="match status" value="1"/>
</dbReference>
<evidence type="ECO:0000313" key="6">
    <source>
        <dbReference type="Proteomes" id="UP000094769"/>
    </source>
</evidence>
<dbReference type="GO" id="GO:0043165">
    <property type="term" value="P:Gram-negative-bacterium-type cell outer membrane assembly"/>
    <property type="evidence" value="ECO:0007669"/>
    <property type="project" value="UniProtKB-UniRule"/>
</dbReference>
<dbReference type="EMBL" id="MARB01000011">
    <property type="protein sequence ID" value="ODJ87488.1"/>
    <property type="molecule type" value="Genomic_DNA"/>
</dbReference>
<dbReference type="Pfam" id="PF19838">
    <property type="entry name" value="LptD_2"/>
    <property type="match status" value="1"/>
</dbReference>
<protein>
    <recommendedName>
        <fullName evidence="2">LPS-assembly protein LptD</fullName>
    </recommendedName>
</protein>
<dbReference type="PANTHER" id="PTHR30189">
    <property type="entry name" value="LPS-ASSEMBLY PROTEIN"/>
    <property type="match status" value="1"/>
</dbReference>
<reference evidence="5 6" key="1">
    <citation type="submission" date="2016-06" db="EMBL/GenBank/DDBJ databases">
        <title>Genome sequence of endosymbiont of Candidatus Endolucinida thiodiazotropha.</title>
        <authorList>
            <person name="Poehlein A."/>
            <person name="Koenig S."/>
            <person name="Heiden S.E."/>
            <person name="Thuermer A."/>
            <person name="Voget S."/>
            <person name="Daniel R."/>
            <person name="Markert S."/>
            <person name="Gros O."/>
            <person name="Schweder T."/>
        </authorList>
    </citation>
    <scope>NUCLEOTIDE SEQUENCE [LARGE SCALE GENOMIC DNA]</scope>
    <source>
        <strain evidence="5 6">COS</strain>
    </source>
</reference>
<dbReference type="AlphaFoldDB" id="A0A7Z0VKY6"/>
<evidence type="ECO:0000256" key="2">
    <source>
        <dbReference type="HAMAP-Rule" id="MF_01411"/>
    </source>
</evidence>
<comment type="subunit">
    <text evidence="2">Component of the lipopolysaccharide transport and assembly complex. Interacts with LptE and LptA.</text>
</comment>
<comment type="caution">
    <text evidence="2">Lacks conserved residue(s) required for the propagation of feature annotation.</text>
</comment>
<keyword evidence="2" id="KW-0472">Membrane</keyword>